<dbReference type="SUPFAM" id="SSF49785">
    <property type="entry name" value="Galactose-binding domain-like"/>
    <property type="match status" value="1"/>
</dbReference>
<organism evidence="3 4">
    <name type="scientific">Gekko japonicus</name>
    <name type="common">Schlegel's Japanese gecko</name>
    <dbReference type="NCBI Taxonomy" id="146911"/>
    <lineage>
        <taxon>Eukaryota</taxon>
        <taxon>Metazoa</taxon>
        <taxon>Chordata</taxon>
        <taxon>Craniata</taxon>
        <taxon>Vertebrata</taxon>
        <taxon>Euteleostomi</taxon>
        <taxon>Lepidosauria</taxon>
        <taxon>Squamata</taxon>
        <taxon>Bifurcata</taxon>
        <taxon>Gekkota</taxon>
        <taxon>Gekkonidae</taxon>
        <taxon>Gekkoninae</taxon>
        <taxon>Gekko</taxon>
    </lineage>
</organism>
<dbReference type="PROSITE" id="PS50181">
    <property type="entry name" value="FBOX"/>
    <property type="match status" value="1"/>
</dbReference>
<dbReference type="PROSITE" id="PS51114">
    <property type="entry name" value="FBA"/>
    <property type="match status" value="1"/>
</dbReference>
<feature type="domain" description="FBA" evidence="2">
    <location>
        <begin position="67"/>
        <end position="254"/>
    </location>
</feature>
<dbReference type="InterPro" id="IPR008979">
    <property type="entry name" value="Galactose-bd-like_sf"/>
</dbReference>
<protein>
    <submittedName>
        <fullName evidence="4">F-box only protein 17-like</fullName>
    </submittedName>
</protein>
<proteinExistence type="predicted"/>
<dbReference type="GeneID" id="107122135"/>
<dbReference type="InterPro" id="IPR039752">
    <property type="entry name" value="F-box_only"/>
</dbReference>
<dbReference type="Gene3D" id="2.60.120.260">
    <property type="entry name" value="Galactose-binding domain-like"/>
    <property type="match status" value="1"/>
</dbReference>
<dbReference type="PANTHER" id="PTHR12125">
    <property type="entry name" value="F-BOX ONLY PROTEIN 6-LIKE PROTEIN"/>
    <property type="match status" value="1"/>
</dbReference>
<dbReference type="SMART" id="SM01198">
    <property type="entry name" value="FBA"/>
    <property type="match status" value="1"/>
</dbReference>
<feature type="domain" description="F-box" evidence="1">
    <location>
        <begin position="23"/>
        <end position="70"/>
    </location>
</feature>
<dbReference type="Proteomes" id="UP000694871">
    <property type="component" value="Unplaced"/>
</dbReference>
<name>A0ABM1L3W6_GEKJA</name>
<dbReference type="RefSeq" id="XP_015280653.1">
    <property type="nucleotide sequence ID" value="XM_015425167.1"/>
</dbReference>
<dbReference type="CDD" id="cd22169">
    <property type="entry name" value="F-box_FBXO17-like"/>
    <property type="match status" value="1"/>
</dbReference>
<dbReference type="Pfam" id="PF04300">
    <property type="entry name" value="FBA"/>
    <property type="match status" value="1"/>
</dbReference>
<sequence>MGQARSRKRAGTTPLSGQGVGSGLDLTLLPQELLVLILSWVPGRALVTRGRLVCRQWRDLIDGPTLWKLQGERDPSGREALKAALEAARHCPRMEWARVGVLQPFGRNLVRNPRGEEQFQHWQVGHGDGVCLGDNTCWISQLVDLVKEGLWEDVLDTFQPDILISDWWGTHEKCGCTYNLYVLLLAADKNSVIDRFVTKVDPAEEWNVPFQQASHVFRKYGPGVRYLRFQHIGNRPGAERTEAHITNSTVLVKLSG</sequence>
<dbReference type="SMART" id="SM00256">
    <property type="entry name" value="FBOX"/>
    <property type="match status" value="1"/>
</dbReference>
<dbReference type="InterPro" id="IPR007397">
    <property type="entry name" value="F-box-assoc_dom"/>
</dbReference>
<dbReference type="PANTHER" id="PTHR12125:SF9">
    <property type="entry name" value="F-BOX ONLY PROTEIN 27"/>
    <property type="match status" value="1"/>
</dbReference>
<accession>A0ABM1L3W6</accession>
<reference evidence="4" key="1">
    <citation type="submission" date="2025-08" db="UniProtKB">
        <authorList>
            <consortium name="RefSeq"/>
        </authorList>
    </citation>
    <scope>IDENTIFICATION</scope>
</reference>
<evidence type="ECO:0000313" key="3">
    <source>
        <dbReference type="Proteomes" id="UP000694871"/>
    </source>
</evidence>
<dbReference type="Pfam" id="PF12937">
    <property type="entry name" value="F-box-like"/>
    <property type="match status" value="1"/>
</dbReference>
<dbReference type="InterPro" id="IPR036047">
    <property type="entry name" value="F-box-like_dom_sf"/>
</dbReference>
<gene>
    <name evidence="4" type="primary">LOC107122135</name>
</gene>
<evidence type="ECO:0000313" key="4">
    <source>
        <dbReference type="RefSeq" id="XP_015280653.1"/>
    </source>
</evidence>
<keyword evidence="3" id="KW-1185">Reference proteome</keyword>
<evidence type="ECO:0000259" key="2">
    <source>
        <dbReference type="PROSITE" id="PS51114"/>
    </source>
</evidence>
<dbReference type="SUPFAM" id="SSF81383">
    <property type="entry name" value="F-box domain"/>
    <property type="match status" value="1"/>
</dbReference>
<dbReference type="InterPro" id="IPR001810">
    <property type="entry name" value="F-box_dom"/>
</dbReference>
<evidence type="ECO:0000259" key="1">
    <source>
        <dbReference type="PROSITE" id="PS50181"/>
    </source>
</evidence>
<dbReference type="Gene3D" id="1.20.1280.50">
    <property type="match status" value="1"/>
</dbReference>